<name>A0A5F4VT95_CALJA</name>
<keyword evidence="3" id="KW-1185">Reference proteome</keyword>
<accession>A0A5F4VT95</accession>
<feature type="region of interest" description="Disordered" evidence="1">
    <location>
        <begin position="1"/>
        <end position="29"/>
    </location>
</feature>
<evidence type="ECO:0000313" key="2">
    <source>
        <dbReference type="Ensembl" id="ENSCJAP00000068715.1"/>
    </source>
</evidence>
<dbReference type="Proteomes" id="UP000008225">
    <property type="component" value="Chromosome 9"/>
</dbReference>
<protein>
    <submittedName>
        <fullName evidence="2">Uncharacterized protein</fullName>
    </submittedName>
</protein>
<dbReference type="InParanoid" id="A0A5F4VT95"/>
<dbReference type="AlphaFoldDB" id="A0A5F4VT95"/>
<reference evidence="2" key="2">
    <citation type="submission" date="2025-08" db="UniProtKB">
        <authorList>
            <consortium name="Ensembl"/>
        </authorList>
    </citation>
    <scope>IDENTIFICATION</scope>
</reference>
<organism evidence="2 3">
    <name type="scientific">Callithrix jacchus</name>
    <name type="common">White-tufted-ear marmoset</name>
    <name type="synonym">Simia Jacchus</name>
    <dbReference type="NCBI Taxonomy" id="9483"/>
    <lineage>
        <taxon>Eukaryota</taxon>
        <taxon>Metazoa</taxon>
        <taxon>Chordata</taxon>
        <taxon>Craniata</taxon>
        <taxon>Vertebrata</taxon>
        <taxon>Euteleostomi</taxon>
        <taxon>Mammalia</taxon>
        <taxon>Eutheria</taxon>
        <taxon>Euarchontoglires</taxon>
        <taxon>Primates</taxon>
        <taxon>Haplorrhini</taxon>
        <taxon>Platyrrhini</taxon>
        <taxon>Cebidae</taxon>
        <taxon>Callitrichinae</taxon>
        <taxon>Callithrix</taxon>
        <taxon>Callithrix</taxon>
    </lineage>
</organism>
<sequence>MSNSSKKPMYQQAFKSSPTPALEDQSMREDEGFPKNAVWLSCRSKICPVFPMIIHSSIFLVLSDASYIDGGFPPAGTLGRNAAWVTKKASLMGLLRLKFSCAVYSFRNL</sequence>
<proteinExistence type="predicted"/>
<reference evidence="2" key="3">
    <citation type="submission" date="2025-09" db="UniProtKB">
        <authorList>
            <consortium name="Ensembl"/>
        </authorList>
    </citation>
    <scope>IDENTIFICATION</scope>
</reference>
<dbReference type="Ensembl" id="ENSCJAT00000110810.2">
    <property type="protein sequence ID" value="ENSCJAP00000068715.1"/>
    <property type="gene ID" value="ENSCJAG00000065656.2"/>
</dbReference>
<reference evidence="2" key="1">
    <citation type="submission" date="2009-03" db="EMBL/GenBank/DDBJ databases">
        <authorList>
            <person name="Warren W."/>
            <person name="Ye L."/>
            <person name="Minx P."/>
            <person name="Worley K."/>
            <person name="Gibbs R."/>
            <person name="Wilson R.K."/>
        </authorList>
    </citation>
    <scope>NUCLEOTIDE SEQUENCE [LARGE SCALE GENOMIC DNA]</scope>
</reference>
<evidence type="ECO:0000313" key="3">
    <source>
        <dbReference type="Proteomes" id="UP000008225"/>
    </source>
</evidence>
<evidence type="ECO:0000256" key="1">
    <source>
        <dbReference type="SAM" id="MobiDB-lite"/>
    </source>
</evidence>